<dbReference type="Proteomes" id="UP000287188">
    <property type="component" value="Unassembled WGS sequence"/>
</dbReference>
<sequence>MYSEMFDDIHPLDQRDKLFFMAMEKHVQYTLIYGESETKEICIYHPKEP</sequence>
<dbReference type="EMBL" id="BIFS01000002">
    <property type="protein sequence ID" value="GCE23494.1"/>
    <property type="molecule type" value="Genomic_DNA"/>
</dbReference>
<gene>
    <name evidence="1" type="ORF">KDK_72940</name>
</gene>
<dbReference type="AlphaFoldDB" id="A0A402AWR6"/>
<protein>
    <submittedName>
        <fullName evidence="1">Uncharacterized protein</fullName>
    </submittedName>
</protein>
<evidence type="ECO:0000313" key="2">
    <source>
        <dbReference type="Proteomes" id="UP000287188"/>
    </source>
</evidence>
<organism evidence="1 2">
    <name type="scientific">Dictyobacter kobayashii</name>
    <dbReference type="NCBI Taxonomy" id="2014872"/>
    <lineage>
        <taxon>Bacteria</taxon>
        <taxon>Bacillati</taxon>
        <taxon>Chloroflexota</taxon>
        <taxon>Ktedonobacteria</taxon>
        <taxon>Ktedonobacterales</taxon>
        <taxon>Dictyobacteraceae</taxon>
        <taxon>Dictyobacter</taxon>
    </lineage>
</organism>
<evidence type="ECO:0000313" key="1">
    <source>
        <dbReference type="EMBL" id="GCE23494.1"/>
    </source>
</evidence>
<keyword evidence="2" id="KW-1185">Reference proteome</keyword>
<reference evidence="2" key="1">
    <citation type="submission" date="2018-12" db="EMBL/GenBank/DDBJ databases">
        <title>Tengunoibacter tsumagoiensis gen. nov., sp. nov., Dictyobacter kobayashii sp. nov., D. alpinus sp. nov., and D. joshuensis sp. nov. and description of Dictyobacteraceae fam. nov. within the order Ktedonobacterales isolated from Tengu-no-mugimeshi.</title>
        <authorList>
            <person name="Wang C.M."/>
            <person name="Zheng Y."/>
            <person name="Sakai Y."/>
            <person name="Toyoda A."/>
            <person name="Minakuchi Y."/>
            <person name="Abe K."/>
            <person name="Yokota A."/>
            <person name="Yabe S."/>
        </authorList>
    </citation>
    <scope>NUCLEOTIDE SEQUENCE [LARGE SCALE GENOMIC DNA]</scope>
    <source>
        <strain evidence="2">Uno11</strain>
    </source>
</reference>
<proteinExistence type="predicted"/>
<comment type="caution">
    <text evidence="1">The sequence shown here is derived from an EMBL/GenBank/DDBJ whole genome shotgun (WGS) entry which is preliminary data.</text>
</comment>
<accession>A0A402AWR6</accession>
<name>A0A402AWR6_9CHLR</name>